<keyword evidence="10" id="KW-1185">Reference proteome</keyword>
<feature type="domain" description="WRKY" evidence="8">
    <location>
        <begin position="177"/>
        <end position="241"/>
    </location>
</feature>
<dbReference type="SMART" id="SM00774">
    <property type="entry name" value="WRKY"/>
    <property type="match status" value="2"/>
</dbReference>
<keyword evidence="2" id="KW-0677">Repeat</keyword>
<dbReference type="GO" id="GO:0043565">
    <property type="term" value="F:sequence-specific DNA binding"/>
    <property type="evidence" value="ECO:0007669"/>
    <property type="project" value="InterPro"/>
</dbReference>
<proteinExistence type="predicted"/>
<evidence type="ECO:0000256" key="5">
    <source>
        <dbReference type="ARBA" id="ARBA00023163"/>
    </source>
</evidence>
<feature type="compositionally biased region" description="Low complexity" evidence="7">
    <location>
        <begin position="17"/>
        <end position="26"/>
    </location>
</feature>
<evidence type="ECO:0000313" key="10">
    <source>
        <dbReference type="Proteomes" id="UP000734854"/>
    </source>
</evidence>
<feature type="region of interest" description="Disordered" evidence="7">
    <location>
        <begin position="233"/>
        <end position="322"/>
    </location>
</feature>
<evidence type="ECO:0000256" key="2">
    <source>
        <dbReference type="ARBA" id="ARBA00022737"/>
    </source>
</evidence>
<name>A0A8J5LRB6_ZINOF</name>
<dbReference type="OrthoDB" id="2021103at2759"/>
<feature type="region of interest" description="Disordered" evidence="7">
    <location>
        <begin position="17"/>
        <end position="50"/>
    </location>
</feature>
<dbReference type="FunFam" id="2.20.25.80:FF:000001">
    <property type="entry name" value="WRKY transcription factor 33"/>
    <property type="match status" value="1"/>
</dbReference>
<dbReference type="Proteomes" id="UP000734854">
    <property type="component" value="Unassembled WGS sequence"/>
</dbReference>
<dbReference type="PANTHER" id="PTHR31221">
    <property type="entry name" value="WRKY TRANSCRIPTION FACTOR PROTEIN 1-RELATED"/>
    <property type="match status" value="1"/>
</dbReference>
<keyword evidence="6" id="KW-0539">Nucleus</keyword>
<gene>
    <name evidence="9" type="ORF">ZIOFF_009241</name>
</gene>
<feature type="domain" description="WRKY" evidence="8">
    <location>
        <begin position="342"/>
        <end position="407"/>
    </location>
</feature>
<evidence type="ECO:0000259" key="8">
    <source>
        <dbReference type="PROSITE" id="PS50811"/>
    </source>
</evidence>
<dbReference type="PROSITE" id="PS50811">
    <property type="entry name" value="WRKY"/>
    <property type="match status" value="2"/>
</dbReference>
<feature type="compositionally biased region" description="Acidic residues" evidence="7">
    <location>
        <begin position="290"/>
        <end position="310"/>
    </location>
</feature>
<dbReference type="Pfam" id="PF03106">
    <property type="entry name" value="WRKY"/>
    <property type="match status" value="2"/>
</dbReference>
<reference evidence="9 10" key="1">
    <citation type="submission" date="2020-08" db="EMBL/GenBank/DDBJ databases">
        <title>Plant Genome Project.</title>
        <authorList>
            <person name="Zhang R.-G."/>
        </authorList>
    </citation>
    <scope>NUCLEOTIDE SEQUENCE [LARGE SCALE GENOMIC DNA]</scope>
    <source>
        <tissue evidence="9">Rhizome</tissue>
    </source>
</reference>
<dbReference type="InterPro" id="IPR044810">
    <property type="entry name" value="WRKY_plant"/>
</dbReference>
<accession>A0A8J5LRB6</accession>
<comment type="caution">
    <text evidence="9">The sequence shown here is derived from an EMBL/GenBank/DDBJ whole genome shotgun (WGS) entry which is preliminary data.</text>
</comment>
<protein>
    <recommendedName>
        <fullName evidence="8">WRKY domain-containing protein</fullName>
    </recommendedName>
</protein>
<organism evidence="9 10">
    <name type="scientific">Zingiber officinale</name>
    <name type="common">Ginger</name>
    <name type="synonym">Amomum zingiber</name>
    <dbReference type="NCBI Taxonomy" id="94328"/>
    <lineage>
        <taxon>Eukaryota</taxon>
        <taxon>Viridiplantae</taxon>
        <taxon>Streptophyta</taxon>
        <taxon>Embryophyta</taxon>
        <taxon>Tracheophyta</taxon>
        <taxon>Spermatophyta</taxon>
        <taxon>Magnoliopsida</taxon>
        <taxon>Liliopsida</taxon>
        <taxon>Zingiberales</taxon>
        <taxon>Zingiberaceae</taxon>
        <taxon>Zingiber</taxon>
    </lineage>
</organism>
<dbReference type="PANTHER" id="PTHR31221:SF343">
    <property type="entry name" value="WRKY TRANSCRIPTION FACTOR 4-RELATED"/>
    <property type="match status" value="1"/>
</dbReference>
<evidence type="ECO:0000256" key="7">
    <source>
        <dbReference type="SAM" id="MobiDB-lite"/>
    </source>
</evidence>
<evidence type="ECO:0000313" key="9">
    <source>
        <dbReference type="EMBL" id="KAG6527148.1"/>
    </source>
</evidence>
<keyword evidence="5" id="KW-0804">Transcription</keyword>
<evidence type="ECO:0000256" key="4">
    <source>
        <dbReference type="ARBA" id="ARBA00023125"/>
    </source>
</evidence>
<comment type="subcellular location">
    <subcellularLocation>
        <location evidence="1">Nucleus</location>
    </subcellularLocation>
</comment>
<keyword evidence="4" id="KW-0238">DNA-binding</keyword>
<dbReference type="GO" id="GO:0005634">
    <property type="term" value="C:nucleus"/>
    <property type="evidence" value="ECO:0007669"/>
    <property type="project" value="UniProtKB-SubCell"/>
</dbReference>
<dbReference type="GO" id="GO:0003700">
    <property type="term" value="F:DNA-binding transcription factor activity"/>
    <property type="evidence" value="ECO:0007669"/>
    <property type="project" value="InterPro"/>
</dbReference>
<evidence type="ECO:0000256" key="3">
    <source>
        <dbReference type="ARBA" id="ARBA00023015"/>
    </source>
</evidence>
<sequence>MDYGASFSQLLAGAIGPSAAASAPAPRRVGEEEEEDSMNGESKRGGKEVALSLGRSRPASLMLNQTPAITFPAGISPSSLFQSPLSLYSQNQGQFELNHVQGSHLHPFPYIPPEFRSTTSTTTITSTTSSLRQLCVPPFNLSSIQQMPYLPLSTYNSSPQLSSLPFADKKPQTSNLIADKPADDGYNWRKYGQKQVKGGEYPRSYYKCTHPKCPVKKKVERSFDAQVTEIIYKGQHNHQPPQPIRQGKEGGGLASDFNPETSLQGSRQSEATYKRDRESDFGSMEHLSDSSDDEQDEESSMGRDEMDEIESDSKRINMNPRNIKTTSYKTMTEPKVIVQTTSEVDLLDDGYRWRKYGQKVVKGNPHPRSYYKCTNIGCNVRKHIERASSDPKAVITTYEGKHNHDLPEARTSSHNVMNAGGSTSSNTPPSIFQNNPPSLSRTAVELKKEDESGHLFNLKK</sequence>
<dbReference type="InterPro" id="IPR003657">
    <property type="entry name" value="WRKY_dom"/>
</dbReference>
<evidence type="ECO:0000256" key="1">
    <source>
        <dbReference type="ARBA" id="ARBA00004123"/>
    </source>
</evidence>
<dbReference type="EMBL" id="JACMSC010000003">
    <property type="protein sequence ID" value="KAG6527148.1"/>
    <property type="molecule type" value="Genomic_DNA"/>
</dbReference>
<feature type="region of interest" description="Disordered" evidence="7">
    <location>
        <begin position="402"/>
        <end position="438"/>
    </location>
</feature>
<keyword evidence="3" id="KW-0805">Transcription regulation</keyword>
<feature type="compositionally biased region" description="Polar residues" evidence="7">
    <location>
        <begin position="258"/>
        <end position="271"/>
    </location>
</feature>
<evidence type="ECO:0000256" key="6">
    <source>
        <dbReference type="ARBA" id="ARBA00023242"/>
    </source>
</evidence>
<feature type="compositionally biased region" description="Polar residues" evidence="7">
    <location>
        <begin position="410"/>
        <end position="438"/>
    </location>
</feature>
<dbReference type="FunFam" id="2.20.25.80:FF:000006">
    <property type="entry name" value="WRKY transcription factor"/>
    <property type="match status" value="1"/>
</dbReference>
<dbReference type="AlphaFoldDB" id="A0A8J5LRB6"/>